<dbReference type="AlphaFoldDB" id="A0A0F5F2P1"/>
<evidence type="ECO:0000256" key="2">
    <source>
        <dbReference type="ARBA" id="ARBA00022448"/>
    </source>
</evidence>
<dbReference type="RefSeq" id="WP_017805986.1">
    <property type="nucleotide sequence ID" value="NZ_JBANLW010000025.1"/>
</dbReference>
<evidence type="ECO:0000313" key="13">
    <source>
        <dbReference type="Proteomes" id="UP000294229"/>
    </source>
</evidence>
<keyword evidence="6 8" id="KW-1133">Transmembrane helix</keyword>
<evidence type="ECO:0000313" key="12">
    <source>
        <dbReference type="Proteomes" id="UP000254465"/>
    </source>
</evidence>
<evidence type="ECO:0000256" key="8">
    <source>
        <dbReference type="SAM" id="Phobius"/>
    </source>
</evidence>
<dbReference type="PIRSF" id="PIRSF004925">
    <property type="entry name" value="HcaT"/>
    <property type="match status" value="1"/>
</dbReference>
<dbReference type="eggNOG" id="COG2814">
    <property type="taxonomic scope" value="Bacteria"/>
</dbReference>
<feature type="transmembrane region" description="Helical" evidence="8">
    <location>
        <begin position="207"/>
        <end position="226"/>
    </location>
</feature>
<keyword evidence="4" id="KW-0997">Cell inner membrane</keyword>
<dbReference type="EMBL" id="RQXS01000023">
    <property type="protein sequence ID" value="RZN59312.1"/>
    <property type="molecule type" value="Genomic_DNA"/>
</dbReference>
<gene>
    <name evidence="11" type="primary">hcaT</name>
    <name evidence="10" type="ORF">EIG79_06190</name>
    <name evidence="11" type="ORF">NCTC11296_01646</name>
</gene>
<dbReference type="Pfam" id="PF12832">
    <property type="entry name" value="MFS_1_like"/>
    <property type="match status" value="1"/>
</dbReference>
<dbReference type="PANTHER" id="PTHR23522:SF10">
    <property type="entry name" value="3-PHENYLPROPIONIC ACID TRANSPORTER-RELATED"/>
    <property type="match status" value="1"/>
</dbReference>
<evidence type="ECO:0000256" key="4">
    <source>
        <dbReference type="ARBA" id="ARBA00022519"/>
    </source>
</evidence>
<reference evidence="10 13" key="2">
    <citation type="submission" date="2018-11" db="EMBL/GenBank/DDBJ databases">
        <title>Sequencing Av. paragallinarum serogroups.</title>
        <authorList>
            <person name="Hellmuth J.E."/>
            <person name="Boucher C.E."/>
            <person name="Cason E.D."/>
        </authorList>
    </citation>
    <scope>NUCLEOTIDE SEQUENCE [LARGE SCALE GENOMIC DNA]</scope>
    <source>
        <strain evidence="10 13">SA-3</strain>
    </source>
</reference>
<evidence type="ECO:0000313" key="11">
    <source>
        <dbReference type="EMBL" id="STO71733.1"/>
    </source>
</evidence>
<dbReference type="Gene3D" id="1.20.1250.20">
    <property type="entry name" value="MFS general substrate transporter like domains"/>
    <property type="match status" value="2"/>
</dbReference>
<comment type="subcellular location">
    <subcellularLocation>
        <location evidence="1">Cell inner membrane</location>
        <topology evidence="1">Multi-pass membrane protein</topology>
    </subcellularLocation>
</comment>
<feature type="transmembrane region" description="Helical" evidence="8">
    <location>
        <begin position="94"/>
        <end position="114"/>
    </location>
</feature>
<keyword evidence="2" id="KW-0813">Transport</keyword>
<feature type="transmembrane region" description="Helical" evidence="8">
    <location>
        <begin position="358"/>
        <end position="375"/>
    </location>
</feature>
<dbReference type="InterPro" id="IPR024989">
    <property type="entry name" value="MFS_assoc_dom"/>
</dbReference>
<evidence type="ECO:0000313" key="10">
    <source>
        <dbReference type="EMBL" id="RZN59312.1"/>
    </source>
</evidence>
<evidence type="ECO:0000256" key="3">
    <source>
        <dbReference type="ARBA" id="ARBA00022475"/>
    </source>
</evidence>
<feature type="transmembrane region" description="Helical" evidence="8">
    <location>
        <begin position="291"/>
        <end position="311"/>
    </location>
</feature>
<dbReference type="GO" id="GO:0030395">
    <property type="term" value="F:lactose binding"/>
    <property type="evidence" value="ECO:0007669"/>
    <property type="project" value="TreeGrafter"/>
</dbReference>
<keyword evidence="3" id="KW-1003">Cell membrane</keyword>
<reference evidence="11 12" key="1">
    <citation type="submission" date="2018-06" db="EMBL/GenBank/DDBJ databases">
        <authorList>
            <consortium name="Pathogen Informatics"/>
            <person name="Doyle S."/>
        </authorList>
    </citation>
    <scope>NUCLEOTIDE SEQUENCE [LARGE SCALE GENOMIC DNA]</scope>
    <source>
        <strain evidence="11 12">NCTC11296</strain>
    </source>
</reference>
<protein>
    <submittedName>
        <fullName evidence="10">3-phenylpropionate MFS transporter</fullName>
    </submittedName>
    <submittedName>
        <fullName evidence="11">3-phenylpropionic transporter</fullName>
    </submittedName>
</protein>
<evidence type="ECO:0000256" key="5">
    <source>
        <dbReference type="ARBA" id="ARBA00022692"/>
    </source>
</evidence>
<dbReference type="InterPro" id="IPR036259">
    <property type="entry name" value="MFS_trans_sf"/>
</dbReference>
<evidence type="ECO:0000256" key="6">
    <source>
        <dbReference type="ARBA" id="ARBA00022989"/>
    </source>
</evidence>
<sequence>MKLAPFNWLALSFFGYYCAYGVFMPFFPAWLKSQAYNEEIIGFILASSYVFRFLGGVGFSAMIKKAGHLIKALRGLAWASCGAMLYISLVAENFPLLCVGIAIFAMLNAAGMPIGDTLANTWQQQIHLDYGKARLIGSGAFVVGVSLFGSLIGFIGENYIVAILTALLCFYALIQMATPSVMPQDNSQSAVENHVSFSQLLKNKTTLRLILAISLIHGSHAAYYAYSVLYWQSLGISVPTTSLLWGLSVVAEILLFFFSTKLFRFWKVSTLFYCGASAAVLRWAVLGSTDSLTIIALTQLLHSLTFALGHYAMVRYITTQPQNHIAKLQGLYNGISSSAVIALITAFAGVLYPISPQLTFTSMMIFALLAFPIIPRKVDAFLVRRVESVK</sequence>
<feature type="transmembrane region" description="Helical" evidence="8">
    <location>
        <begin position="40"/>
        <end position="60"/>
    </location>
</feature>
<dbReference type="GO" id="GO:0015528">
    <property type="term" value="F:lactose:proton symporter activity"/>
    <property type="evidence" value="ECO:0007669"/>
    <property type="project" value="TreeGrafter"/>
</dbReference>
<dbReference type="OrthoDB" id="9150135at2"/>
<feature type="transmembrane region" description="Helical" evidence="8">
    <location>
        <begin position="7"/>
        <end position="28"/>
    </location>
</feature>
<proteinExistence type="predicted"/>
<dbReference type="Proteomes" id="UP000254465">
    <property type="component" value="Unassembled WGS sequence"/>
</dbReference>
<evidence type="ECO:0000256" key="7">
    <source>
        <dbReference type="ARBA" id="ARBA00023136"/>
    </source>
</evidence>
<dbReference type="InterPro" id="IPR026032">
    <property type="entry name" value="HcaT-like"/>
</dbReference>
<dbReference type="PANTHER" id="PTHR23522">
    <property type="entry name" value="BLL5896 PROTEIN"/>
    <property type="match status" value="1"/>
</dbReference>
<feature type="transmembrane region" description="Helical" evidence="8">
    <location>
        <begin position="331"/>
        <end position="352"/>
    </location>
</feature>
<feature type="domain" description="Major facilitator superfamily associated" evidence="9">
    <location>
        <begin position="8"/>
        <end position="360"/>
    </location>
</feature>
<evidence type="ECO:0000259" key="9">
    <source>
        <dbReference type="Pfam" id="PF12832"/>
    </source>
</evidence>
<dbReference type="NCBIfam" id="NF008346">
    <property type="entry name" value="PRK11128.1"/>
    <property type="match status" value="1"/>
</dbReference>
<keyword evidence="5 8" id="KW-0812">Transmembrane</keyword>
<dbReference type="STRING" id="728.VY92_09330"/>
<keyword evidence="7 8" id="KW-0472">Membrane</keyword>
<dbReference type="Proteomes" id="UP000294229">
    <property type="component" value="Unassembled WGS sequence"/>
</dbReference>
<name>A0A0F5F2P1_AVIPA</name>
<feature type="transmembrane region" description="Helical" evidence="8">
    <location>
        <begin position="265"/>
        <end position="285"/>
    </location>
</feature>
<organism evidence="10 13">
    <name type="scientific">Avibacterium paragallinarum</name>
    <name type="common">Haemophilus gallinarum</name>
    <dbReference type="NCBI Taxonomy" id="728"/>
    <lineage>
        <taxon>Bacteria</taxon>
        <taxon>Pseudomonadati</taxon>
        <taxon>Pseudomonadota</taxon>
        <taxon>Gammaproteobacteria</taxon>
        <taxon>Pasteurellales</taxon>
        <taxon>Pasteurellaceae</taxon>
        <taxon>Avibacterium</taxon>
    </lineage>
</organism>
<feature type="transmembrane region" description="Helical" evidence="8">
    <location>
        <begin position="159"/>
        <end position="178"/>
    </location>
</feature>
<dbReference type="GO" id="GO:0005886">
    <property type="term" value="C:plasma membrane"/>
    <property type="evidence" value="ECO:0007669"/>
    <property type="project" value="UniProtKB-SubCell"/>
</dbReference>
<evidence type="ECO:0000256" key="1">
    <source>
        <dbReference type="ARBA" id="ARBA00004429"/>
    </source>
</evidence>
<accession>A0A0F5F2P1</accession>
<dbReference type="SUPFAM" id="SSF103473">
    <property type="entry name" value="MFS general substrate transporter"/>
    <property type="match status" value="1"/>
</dbReference>
<dbReference type="EMBL" id="UGHK01000002">
    <property type="protein sequence ID" value="STO71733.1"/>
    <property type="molecule type" value="Genomic_DNA"/>
</dbReference>
<dbReference type="NCBIfam" id="NF037955">
    <property type="entry name" value="mfs"/>
    <property type="match status" value="1"/>
</dbReference>
<feature type="transmembrane region" description="Helical" evidence="8">
    <location>
        <begin position="238"/>
        <end position="258"/>
    </location>
</feature>